<reference evidence="1 2" key="1">
    <citation type="submission" date="2013-11" db="EMBL/GenBank/DDBJ databases">
        <title>Draft genome of the bovine lungworm Dictyocaulus viviparus.</title>
        <authorList>
            <person name="Mitreva M."/>
        </authorList>
    </citation>
    <scope>NUCLEOTIDE SEQUENCE [LARGE SCALE GENOMIC DNA]</scope>
    <source>
        <strain evidence="1 2">HannoverDv2000</strain>
    </source>
</reference>
<dbReference type="EMBL" id="KN716172">
    <property type="protein sequence ID" value="KJH51989.1"/>
    <property type="molecule type" value="Genomic_DNA"/>
</dbReference>
<protein>
    <submittedName>
        <fullName evidence="1">Uncharacterized protein</fullName>
    </submittedName>
</protein>
<reference evidence="2" key="2">
    <citation type="journal article" date="2016" name="Sci. Rep.">
        <title>Dictyocaulus viviparus genome, variome and transcriptome elucidate lungworm biology and support future intervention.</title>
        <authorList>
            <person name="McNulty S.N."/>
            <person name="Strube C."/>
            <person name="Rosa B.A."/>
            <person name="Martin J.C."/>
            <person name="Tyagi R."/>
            <person name="Choi Y.J."/>
            <person name="Wang Q."/>
            <person name="Hallsworth Pepin K."/>
            <person name="Zhang X."/>
            <person name="Ozersky P."/>
            <person name="Wilson R.K."/>
            <person name="Sternberg P.W."/>
            <person name="Gasser R.B."/>
            <person name="Mitreva M."/>
        </authorList>
    </citation>
    <scope>NUCLEOTIDE SEQUENCE [LARGE SCALE GENOMIC DNA]</scope>
    <source>
        <strain evidence="2">HannoverDv2000</strain>
    </source>
</reference>
<name>A0A0D8Y7M2_DICVI</name>
<keyword evidence="2" id="KW-1185">Reference proteome</keyword>
<sequence>MIPIHRPSDQRMYDVVCQEEETSRNPILRNNRTSVQPSMYIGHGDTSLRRYIYQLNRYSLSSIKISRIAQRRFRTVLLYEFTLPPNIRSYYNSSRKLASQYLSNLLQ</sequence>
<evidence type="ECO:0000313" key="2">
    <source>
        <dbReference type="Proteomes" id="UP000053766"/>
    </source>
</evidence>
<organism evidence="1 2">
    <name type="scientific">Dictyocaulus viviparus</name>
    <name type="common">Bovine lungworm</name>
    <dbReference type="NCBI Taxonomy" id="29172"/>
    <lineage>
        <taxon>Eukaryota</taxon>
        <taxon>Metazoa</taxon>
        <taxon>Ecdysozoa</taxon>
        <taxon>Nematoda</taxon>
        <taxon>Chromadorea</taxon>
        <taxon>Rhabditida</taxon>
        <taxon>Rhabditina</taxon>
        <taxon>Rhabditomorpha</taxon>
        <taxon>Strongyloidea</taxon>
        <taxon>Metastrongylidae</taxon>
        <taxon>Dictyocaulus</taxon>
    </lineage>
</organism>
<accession>A0A0D8Y7M2</accession>
<evidence type="ECO:0000313" key="1">
    <source>
        <dbReference type="EMBL" id="KJH51989.1"/>
    </source>
</evidence>
<dbReference type="Proteomes" id="UP000053766">
    <property type="component" value="Unassembled WGS sequence"/>
</dbReference>
<gene>
    <name evidence="1" type="ORF">DICVIV_01800</name>
</gene>
<proteinExistence type="predicted"/>
<dbReference type="AlphaFoldDB" id="A0A0D8Y7M2"/>